<dbReference type="Gene3D" id="1.20.1050.10">
    <property type="match status" value="1"/>
</dbReference>
<evidence type="ECO:0000259" key="1">
    <source>
        <dbReference type="PROSITE" id="PS50404"/>
    </source>
</evidence>
<dbReference type="InterPro" id="IPR040079">
    <property type="entry name" value="Glutathione_S-Trfase"/>
</dbReference>
<feature type="domain" description="GST N-terminal" evidence="1">
    <location>
        <begin position="3"/>
        <end position="81"/>
    </location>
</feature>
<keyword evidence="2" id="KW-1185">Reference proteome</keyword>
<dbReference type="GO" id="GO:0006749">
    <property type="term" value="P:glutathione metabolic process"/>
    <property type="evidence" value="ECO:0007669"/>
    <property type="project" value="TreeGrafter"/>
</dbReference>
<organism evidence="2 3">
    <name type="scientific">Macrostomum lignano</name>
    <dbReference type="NCBI Taxonomy" id="282301"/>
    <lineage>
        <taxon>Eukaryota</taxon>
        <taxon>Metazoa</taxon>
        <taxon>Spiralia</taxon>
        <taxon>Lophotrochozoa</taxon>
        <taxon>Platyhelminthes</taxon>
        <taxon>Rhabditophora</taxon>
        <taxon>Macrostomorpha</taxon>
        <taxon>Macrostomida</taxon>
        <taxon>Macrostomidae</taxon>
        <taxon>Macrostomum</taxon>
    </lineage>
</organism>
<dbReference type="PANTHER" id="PTHR11571">
    <property type="entry name" value="GLUTATHIONE S-TRANSFERASE"/>
    <property type="match status" value="1"/>
</dbReference>
<protein>
    <submittedName>
        <fullName evidence="3">Glutathione transferase</fullName>
    </submittedName>
</protein>
<evidence type="ECO:0000313" key="2">
    <source>
        <dbReference type="Proteomes" id="UP000095280"/>
    </source>
</evidence>
<dbReference type="CDD" id="cd03039">
    <property type="entry name" value="GST_N_Sigma_like"/>
    <property type="match status" value="1"/>
</dbReference>
<dbReference type="SUPFAM" id="SSF47616">
    <property type="entry name" value="GST C-terminal domain-like"/>
    <property type="match status" value="1"/>
</dbReference>
<dbReference type="Gene3D" id="3.40.30.10">
    <property type="entry name" value="Glutaredoxin"/>
    <property type="match status" value="1"/>
</dbReference>
<dbReference type="PROSITE" id="PS50404">
    <property type="entry name" value="GST_NTER"/>
    <property type="match status" value="1"/>
</dbReference>
<dbReference type="InterPro" id="IPR036249">
    <property type="entry name" value="Thioredoxin-like_sf"/>
</dbReference>
<dbReference type="Proteomes" id="UP000095280">
    <property type="component" value="Unplaced"/>
</dbReference>
<sequence>MTEKYKLIYFPIRFRAEGLRWTLAYSGLPWEDKKIMMEEWAGLKPTVPSGILPCLVTPDGRKLVQSAAIARFLAVRAGIYPAGEAEQCKCDELIALVQCDLMAAYEQFLPLRPQEERRRGYDNWNEKAAPRILGYLDGILADSQSGYLIGDEASRCFALLVLKKSTRTWSFLASRDFKSTS</sequence>
<dbReference type="InterPro" id="IPR004045">
    <property type="entry name" value="Glutathione_S-Trfase_N"/>
</dbReference>
<proteinExistence type="predicted"/>
<dbReference type="InterPro" id="IPR050213">
    <property type="entry name" value="GST_superfamily"/>
</dbReference>
<dbReference type="WBParaSite" id="maker-uti_cns_0047518-snap-gene-0.5-mRNA-1">
    <property type="protein sequence ID" value="maker-uti_cns_0047518-snap-gene-0.5-mRNA-1"/>
    <property type="gene ID" value="maker-uti_cns_0047518-snap-gene-0.5"/>
</dbReference>
<evidence type="ECO:0000313" key="3">
    <source>
        <dbReference type="WBParaSite" id="maker-uti_cns_0047518-snap-gene-0.5-mRNA-1"/>
    </source>
</evidence>
<reference evidence="3" key="1">
    <citation type="submission" date="2016-11" db="UniProtKB">
        <authorList>
            <consortium name="WormBaseParasite"/>
        </authorList>
    </citation>
    <scope>IDENTIFICATION</scope>
</reference>
<dbReference type="GO" id="GO:0004364">
    <property type="term" value="F:glutathione transferase activity"/>
    <property type="evidence" value="ECO:0007669"/>
    <property type="project" value="UniProtKB-EC"/>
</dbReference>
<accession>A0A1I8JGH9</accession>
<dbReference type="SFLD" id="SFLDS00019">
    <property type="entry name" value="Glutathione_Transferase_(cytos"/>
    <property type="match status" value="1"/>
</dbReference>
<dbReference type="AlphaFoldDB" id="A0A1I8JGH9"/>
<dbReference type="SUPFAM" id="SSF52833">
    <property type="entry name" value="Thioredoxin-like"/>
    <property type="match status" value="1"/>
</dbReference>
<dbReference type="PANTHER" id="PTHR11571:SF150">
    <property type="entry name" value="GLUTATHIONE S-TRANSFERASE"/>
    <property type="match status" value="1"/>
</dbReference>
<dbReference type="Pfam" id="PF02798">
    <property type="entry name" value="GST_N"/>
    <property type="match status" value="1"/>
</dbReference>
<dbReference type="InterPro" id="IPR036282">
    <property type="entry name" value="Glutathione-S-Trfase_C_sf"/>
</dbReference>
<name>A0A1I8JGH9_9PLAT</name>